<dbReference type="Proteomes" id="UP001162834">
    <property type="component" value="Chromosome"/>
</dbReference>
<name>A0A9E6XU73_9ACTN</name>
<evidence type="ECO:0000313" key="2">
    <source>
        <dbReference type="Proteomes" id="UP001162834"/>
    </source>
</evidence>
<dbReference type="EMBL" id="CP087164">
    <property type="protein sequence ID" value="UGS34255.1"/>
    <property type="molecule type" value="Genomic_DNA"/>
</dbReference>
<proteinExistence type="predicted"/>
<gene>
    <name evidence="1" type="ORF">DSM104329_00631</name>
</gene>
<reference evidence="1" key="1">
    <citation type="journal article" date="2022" name="Int. J. Syst. Evol. Microbiol.">
        <title>Pseudomonas aegrilactucae sp. nov. and Pseudomonas morbosilactucae sp. nov., pathogens causing bacterial rot of lettuce in Japan.</title>
        <authorList>
            <person name="Sawada H."/>
            <person name="Fujikawa T."/>
            <person name="Satou M."/>
        </authorList>
    </citation>
    <scope>NUCLEOTIDE SEQUENCE</scope>
    <source>
        <strain evidence="1">0166_1</strain>
    </source>
</reference>
<protein>
    <submittedName>
        <fullName evidence="1">Uncharacterized protein</fullName>
    </submittedName>
</protein>
<evidence type="ECO:0000313" key="1">
    <source>
        <dbReference type="EMBL" id="UGS34255.1"/>
    </source>
</evidence>
<dbReference type="KEGG" id="sbae:DSM104329_00631"/>
<sequence length="34" mass="3660">MTVARAVREIQNAVIDASPKPLRDDATLVMVAAH</sequence>
<keyword evidence="2" id="KW-1185">Reference proteome</keyword>
<dbReference type="AlphaFoldDB" id="A0A9E6XU73"/>
<organism evidence="1 2">
    <name type="scientific">Capillimicrobium parvum</name>
    <dbReference type="NCBI Taxonomy" id="2884022"/>
    <lineage>
        <taxon>Bacteria</taxon>
        <taxon>Bacillati</taxon>
        <taxon>Actinomycetota</taxon>
        <taxon>Thermoleophilia</taxon>
        <taxon>Solirubrobacterales</taxon>
        <taxon>Capillimicrobiaceae</taxon>
        <taxon>Capillimicrobium</taxon>
    </lineage>
</organism>
<accession>A0A9E6XU73</accession>